<dbReference type="GO" id="GO:0043565">
    <property type="term" value="F:sequence-specific DNA binding"/>
    <property type="evidence" value="ECO:0007669"/>
    <property type="project" value="InterPro"/>
</dbReference>
<keyword evidence="9" id="KW-1185">Reference proteome</keyword>
<feature type="compositionally biased region" description="Polar residues" evidence="6">
    <location>
        <begin position="247"/>
        <end position="259"/>
    </location>
</feature>
<dbReference type="InterPro" id="IPR036390">
    <property type="entry name" value="WH_DNA-bd_sf"/>
</dbReference>
<dbReference type="OrthoDB" id="60033at2759"/>
<evidence type="ECO:0000256" key="3">
    <source>
        <dbReference type="ARBA" id="ARBA00023125"/>
    </source>
</evidence>
<gene>
    <name evidence="8" type="ORF">CONCODRAFT_8159</name>
</gene>
<dbReference type="SMART" id="SM00415">
    <property type="entry name" value="HSF"/>
    <property type="match status" value="1"/>
</dbReference>
<feature type="compositionally biased region" description="Polar residues" evidence="6">
    <location>
        <begin position="147"/>
        <end position="165"/>
    </location>
</feature>
<keyword evidence="3 8" id="KW-0238">DNA-binding</keyword>
<evidence type="ECO:0000313" key="9">
    <source>
        <dbReference type="Proteomes" id="UP000070444"/>
    </source>
</evidence>
<evidence type="ECO:0000259" key="7">
    <source>
        <dbReference type="SMART" id="SM00415"/>
    </source>
</evidence>
<dbReference type="SUPFAM" id="SSF46785">
    <property type="entry name" value="Winged helix' DNA-binding domain"/>
    <property type="match status" value="1"/>
</dbReference>
<evidence type="ECO:0000256" key="1">
    <source>
        <dbReference type="ARBA" id="ARBA00004123"/>
    </source>
</evidence>
<feature type="domain" description="HSF-type DNA-binding" evidence="7">
    <location>
        <begin position="14"/>
        <end position="114"/>
    </location>
</feature>
<dbReference type="Pfam" id="PF00447">
    <property type="entry name" value="HSF_DNA-bind"/>
    <property type="match status" value="1"/>
</dbReference>
<dbReference type="GO" id="GO:0005634">
    <property type="term" value="C:nucleus"/>
    <property type="evidence" value="ECO:0007669"/>
    <property type="project" value="UniProtKB-SubCell"/>
</dbReference>
<dbReference type="EMBL" id="KQ964535">
    <property type="protein sequence ID" value="KXN69427.1"/>
    <property type="molecule type" value="Genomic_DNA"/>
</dbReference>
<evidence type="ECO:0000313" key="8">
    <source>
        <dbReference type="EMBL" id="KXN69427.1"/>
    </source>
</evidence>
<dbReference type="AlphaFoldDB" id="A0A137P320"/>
<dbReference type="GO" id="GO:0003700">
    <property type="term" value="F:DNA-binding transcription factor activity"/>
    <property type="evidence" value="ECO:0007669"/>
    <property type="project" value="InterPro"/>
</dbReference>
<proteinExistence type="inferred from homology"/>
<comment type="subcellular location">
    <subcellularLocation>
        <location evidence="1">Nucleus</location>
    </subcellularLocation>
</comment>
<feature type="region of interest" description="Disordered" evidence="6">
    <location>
        <begin position="114"/>
        <end position="165"/>
    </location>
</feature>
<keyword evidence="4" id="KW-0539">Nucleus</keyword>
<comment type="similarity">
    <text evidence="2 5">Belongs to the HSF family.</text>
</comment>
<evidence type="ECO:0000256" key="4">
    <source>
        <dbReference type="ARBA" id="ARBA00023242"/>
    </source>
</evidence>
<dbReference type="InterPro" id="IPR000232">
    <property type="entry name" value="HSF_DNA-bd"/>
</dbReference>
<dbReference type="InterPro" id="IPR036388">
    <property type="entry name" value="WH-like_DNA-bd_sf"/>
</dbReference>
<reference evidence="8 9" key="1">
    <citation type="journal article" date="2015" name="Genome Biol. Evol.">
        <title>Phylogenomic analyses indicate that early fungi evolved digesting cell walls of algal ancestors of land plants.</title>
        <authorList>
            <person name="Chang Y."/>
            <person name="Wang S."/>
            <person name="Sekimoto S."/>
            <person name="Aerts A.L."/>
            <person name="Choi C."/>
            <person name="Clum A."/>
            <person name="LaButti K.M."/>
            <person name="Lindquist E.A."/>
            <person name="Yee Ngan C."/>
            <person name="Ohm R.A."/>
            <person name="Salamov A.A."/>
            <person name="Grigoriev I.V."/>
            <person name="Spatafora J.W."/>
            <person name="Berbee M.L."/>
        </authorList>
    </citation>
    <scope>NUCLEOTIDE SEQUENCE [LARGE SCALE GENOMIC DNA]</scope>
    <source>
        <strain evidence="8 9">NRRL 28638</strain>
    </source>
</reference>
<evidence type="ECO:0000256" key="6">
    <source>
        <dbReference type="SAM" id="MobiDB-lite"/>
    </source>
</evidence>
<protein>
    <submittedName>
        <fullName evidence="8">Winged helix DNA-binding domain-containing protein</fullName>
    </submittedName>
</protein>
<dbReference type="PANTHER" id="PTHR10015:SF427">
    <property type="entry name" value="HEAT SHOCK FACTOR PROTEIN"/>
    <property type="match status" value="1"/>
</dbReference>
<organism evidence="8 9">
    <name type="scientific">Conidiobolus coronatus (strain ATCC 28846 / CBS 209.66 / NRRL 28638)</name>
    <name type="common">Delacroixia coronata</name>
    <dbReference type="NCBI Taxonomy" id="796925"/>
    <lineage>
        <taxon>Eukaryota</taxon>
        <taxon>Fungi</taxon>
        <taxon>Fungi incertae sedis</taxon>
        <taxon>Zoopagomycota</taxon>
        <taxon>Entomophthoromycotina</taxon>
        <taxon>Entomophthoromycetes</taxon>
        <taxon>Entomophthorales</taxon>
        <taxon>Ancylistaceae</taxon>
        <taxon>Conidiobolus</taxon>
    </lineage>
</organism>
<feature type="compositionally biased region" description="Basic and acidic residues" evidence="6">
    <location>
        <begin position="118"/>
        <end position="145"/>
    </location>
</feature>
<sequence>MEAELIDKSTASKDKQPFALKLYNVVNTAPYITWSSDGDSFYINDVSKFEKEVMKDNFNNSCMLSFVRQLHIYGFRRLLDGRRTRYQTPTNYASFFHPCFKRDHPELLSLVQRQKRTKSTEEEVTQKEKEDNGARFSSKVKEIRPKPSTSTTQLNRSTNQPSSLSQVNLGMSALYDPSIVDPSKPQDILTSSHLNLTQPDGSLLDPTQATEILAQYPELFSESSLLGIGKDLSESNTNIKSEKKKALSNSDGADSSDSEFNPVFTIDASTNPPFLTYLHDPKQPEKKIKWKRVNF</sequence>
<accession>A0A137P320</accession>
<feature type="region of interest" description="Disordered" evidence="6">
    <location>
        <begin position="240"/>
        <end position="259"/>
    </location>
</feature>
<dbReference type="Proteomes" id="UP000070444">
    <property type="component" value="Unassembled WGS sequence"/>
</dbReference>
<evidence type="ECO:0000256" key="2">
    <source>
        <dbReference type="ARBA" id="ARBA00006403"/>
    </source>
</evidence>
<name>A0A137P320_CONC2</name>
<evidence type="ECO:0000256" key="5">
    <source>
        <dbReference type="RuleBase" id="RU004020"/>
    </source>
</evidence>
<dbReference type="Gene3D" id="1.10.10.10">
    <property type="entry name" value="Winged helix-like DNA-binding domain superfamily/Winged helix DNA-binding domain"/>
    <property type="match status" value="1"/>
</dbReference>
<dbReference type="STRING" id="796925.A0A137P320"/>
<dbReference type="PANTHER" id="PTHR10015">
    <property type="entry name" value="HEAT SHOCK TRANSCRIPTION FACTOR"/>
    <property type="match status" value="1"/>
</dbReference>